<dbReference type="InterPro" id="IPR008915">
    <property type="entry name" value="Peptidase_M50"/>
</dbReference>
<dbReference type="EMBL" id="BAAAHC010000009">
    <property type="protein sequence ID" value="GAA0519084.1"/>
    <property type="molecule type" value="Genomic_DNA"/>
</dbReference>
<comment type="subcellular location">
    <subcellularLocation>
        <location evidence="2">Membrane</location>
        <topology evidence="2">Multi-pass membrane protein</topology>
    </subcellularLocation>
</comment>
<keyword evidence="5 11" id="KW-0812">Transmembrane</keyword>
<dbReference type="InterPro" id="IPR036034">
    <property type="entry name" value="PDZ_sf"/>
</dbReference>
<dbReference type="Proteomes" id="UP000597989">
    <property type="component" value="Unassembled WGS sequence"/>
</dbReference>
<accession>A0A917JN31</accession>
<dbReference type="SMART" id="SM00228">
    <property type="entry name" value="PDZ"/>
    <property type="match status" value="1"/>
</dbReference>
<dbReference type="PROSITE" id="PS50106">
    <property type="entry name" value="PDZ"/>
    <property type="match status" value="1"/>
</dbReference>
<dbReference type="AlphaFoldDB" id="A0A917JN31"/>
<reference evidence="14 15" key="1">
    <citation type="journal article" date="2014" name="Int. J. Syst. Evol. Microbiol.">
        <title>Complete genome sequence of Corynebacterium casei LMG S-19264T (=DSM 44701T), isolated from a smear-ripened cheese.</title>
        <authorList>
            <consortium name="US DOE Joint Genome Institute (JGI-PGF)"/>
            <person name="Walter F."/>
            <person name="Albersmeier A."/>
            <person name="Kalinowski J."/>
            <person name="Ruckert C."/>
        </authorList>
    </citation>
    <scope>NUCLEOTIDE SEQUENCE [LARGE SCALE GENOMIC DNA]</scope>
    <source>
        <strain evidence="14 15">CGMCC 4.7206</strain>
    </source>
</reference>
<evidence type="ECO:0000256" key="8">
    <source>
        <dbReference type="ARBA" id="ARBA00022989"/>
    </source>
</evidence>
<keyword evidence="10 11" id="KW-0472">Membrane</keyword>
<feature type="transmembrane region" description="Helical" evidence="11">
    <location>
        <begin position="397"/>
        <end position="418"/>
    </location>
</feature>
<keyword evidence="8 11" id="KW-1133">Transmembrane helix</keyword>
<evidence type="ECO:0000313" key="16">
    <source>
        <dbReference type="Proteomes" id="UP001500220"/>
    </source>
</evidence>
<dbReference type="RefSeq" id="WP_188985701.1">
    <property type="nucleotide sequence ID" value="NZ_BAAAHC010000009.1"/>
</dbReference>
<dbReference type="PANTHER" id="PTHR42837">
    <property type="entry name" value="REGULATOR OF SIGMA-E PROTEASE RSEP"/>
    <property type="match status" value="1"/>
</dbReference>
<evidence type="ECO:0000256" key="3">
    <source>
        <dbReference type="ARBA" id="ARBA00007931"/>
    </source>
</evidence>
<dbReference type="CDD" id="cd23081">
    <property type="entry name" value="cpPDZ_EcRseP-like"/>
    <property type="match status" value="1"/>
</dbReference>
<evidence type="ECO:0000256" key="7">
    <source>
        <dbReference type="ARBA" id="ARBA00022833"/>
    </source>
</evidence>
<evidence type="ECO:0000256" key="6">
    <source>
        <dbReference type="ARBA" id="ARBA00022801"/>
    </source>
</evidence>
<dbReference type="InterPro" id="IPR001478">
    <property type="entry name" value="PDZ"/>
</dbReference>
<dbReference type="Proteomes" id="UP001500220">
    <property type="component" value="Unassembled WGS sequence"/>
</dbReference>
<dbReference type="GO" id="GO:0004222">
    <property type="term" value="F:metalloendopeptidase activity"/>
    <property type="evidence" value="ECO:0007669"/>
    <property type="project" value="InterPro"/>
</dbReference>
<proteinExistence type="inferred from homology"/>
<dbReference type="EMBL" id="BMMT01000002">
    <property type="protein sequence ID" value="GGI74147.1"/>
    <property type="molecule type" value="Genomic_DNA"/>
</dbReference>
<evidence type="ECO:0000256" key="10">
    <source>
        <dbReference type="ARBA" id="ARBA00023136"/>
    </source>
</evidence>
<reference evidence="13" key="4">
    <citation type="submission" date="2023-12" db="EMBL/GenBank/DDBJ databases">
        <authorList>
            <person name="Sun Q."/>
            <person name="Inoue M."/>
        </authorList>
    </citation>
    <scope>NUCLEOTIDE SEQUENCE</scope>
    <source>
        <strain evidence="13">JCM 10664</strain>
    </source>
</reference>
<dbReference type="Pfam" id="PF02163">
    <property type="entry name" value="Peptidase_M50"/>
    <property type="match status" value="1"/>
</dbReference>
<dbReference type="CDD" id="cd06163">
    <property type="entry name" value="S2P-M50_PDZ_RseP-like"/>
    <property type="match status" value="1"/>
</dbReference>
<keyword evidence="16" id="KW-1185">Reference proteome</keyword>
<comment type="caution">
    <text evidence="14">The sequence shown here is derived from an EMBL/GenBank/DDBJ whole genome shotgun (WGS) entry which is preliminary data.</text>
</comment>
<sequence length="427" mass="46607">MLVVVGIVIFFLGLLFSIAWHELGHLAAAKLFGIKVTQYMVGFGRTIWSRRKGDTEYGLKLIPFGGYIRMIGMFPPKKDEKYGRTASSAPWRAMIEDARQMSAEEVAPEDAHRQFYQRSPWKRIIVMVAGPVMNLILAVSIFTAILMGHGLNTPTLTVSSVSACVLPATAPDTEHCPPDALPSPAAAAGFRPGDRIVEFNGRHYGSWEELQLAIRGSAGTVPVVVERDGQRVTLQATLMQTDRPKLDSPREFEKVGFLGLTPTTELVKQDFAGVARTIGGFVTLTAQKVIELPERVPDLVDAIFGGERHQDSPVGIVGASRLGGEVLASDGVGVDDRIMMMFNLLAGVNLSLFVFNMLPVLPLDGGHIAGALWESIRRRFARLVRRPDPGPFDTARLMPLAYAVSLVFIAYSLLVLVADIVNPVTLF</sequence>
<evidence type="ECO:0000256" key="1">
    <source>
        <dbReference type="ARBA" id="ARBA00001947"/>
    </source>
</evidence>
<evidence type="ECO:0000256" key="5">
    <source>
        <dbReference type="ARBA" id="ARBA00022692"/>
    </source>
</evidence>
<feature type="transmembrane region" description="Helical" evidence="11">
    <location>
        <begin position="350"/>
        <end position="376"/>
    </location>
</feature>
<evidence type="ECO:0000259" key="12">
    <source>
        <dbReference type="PROSITE" id="PS50106"/>
    </source>
</evidence>
<dbReference type="GO" id="GO:0016020">
    <property type="term" value="C:membrane"/>
    <property type="evidence" value="ECO:0007669"/>
    <property type="project" value="UniProtKB-SubCell"/>
</dbReference>
<dbReference type="InterPro" id="IPR004387">
    <property type="entry name" value="Pept_M50_Zn"/>
</dbReference>
<keyword evidence="4 13" id="KW-0645">Protease</keyword>
<keyword evidence="7" id="KW-0862">Zinc</keyword>
<keyword evidence="6" id="KW-0378">Hydrolase</keyword>
<feature type="transmembrane region" description="Helical" evidence="11">
    <location>
        <begin position="124"/>
        <end position="147"/>
    </location>
</feature>
<feature type="domain" description="PDZ" evidence="12">
    <location>
        <begin position="183"/>
        <end position="229"/>
    </location>
</feature>
<comment type="similarity">
    <text evidence="3">Belongs to the peptidase M50B family.</text>
</comment>
<evidence type="ECO:0000313" key="13">
    <source>
        <dbReference type="EMBL" id="GAA0519084.1"/>
    </source>
</evidence>
<evidence type="ECO:0000256" key="11">
    <source>
        <dbReference type="SAM" id="Phobius"/>
    </source>
</evidence>
<reference evidence="14" key="3">
    <citation type="submission" date="2020-09" db="EMBL/GenBank/DDBJ databases">
        <authorList>
            <person name="Sun Q."/>
            <person name="Zhou Y."/>
        </authorList>
    </citation>
    <scope>NUCLEOTIDE SEQUENCE</scope>
    <source>
        <strain evidence="14">CGMCC 4.7206</strain>
    </source>
</reference>
<dbReference type="InterPro" id="IPR041489">
    <property type="entry name" value="PDZ_6"/>
</dbReference>
<dbReference type="Pfam" id="PF17820">
    <property type="entry name" value="PDZ_6"/>
    <property type="match status" value="1"/>
</dbReference>
<reference evidence="13 16" key="2">
    <citation type="journal article" date="2019" name="Int. J. Syst. Evol. Microbiol.">
        <title>The Global Catalogue of Microorganisms (GCM) 10K type strain sequencing project: providing services to taxonomists for standard genome sequencing and annotation.</title>
        <authorList>
            <consortium name="The Broad Institute Genomics Platform"/>
            <consortium name="The Broad Institute Genome Sequencing Center for Infectious Disease"/>
            <person name="Wu L."/>
            <person name="Ma J."/>
        </authorList>
    </citation>
    <scope>NUCLEOTIDE SEQUENCE [LARGE SCALE GENOMIC DNA]</scope>
    <source>
        <strain evidence="13 16">JCM 10664</strain>
    </source>
</reference>
<name>A0A917JN31_9PSEU</name>
<protein>
    <submittedName>
        <fullName evidence="13">Site-2 protease family protein</fullName>
    </submittedName>
    <submittedName>
        <fullName evidence="14">Zinc metalloprotease</fullName>
    </submittedName>
</protein>
<organism evidence="14 15">
    <name type="scientific">Saccharopolyspora thermophila</name>
    <dbReference type="NCBI Taxonomy" id="89367"/>
    <lineage>
        <taxon>Bacteria</taxon>
        <taxon>Bacillati</taxon>
        <taxon>Actinomycetota</taxon>
        <taxon>Actinomycetes</taxon>
        <taxon>Pseudonocardiales</taxon>
        <taxon>Pseudonocardiaceae</taxon>
        <taxon>Saccharopolyspora</taxon>
    </lineage>
</organism>
<evidence type="ECO:0000313" key="14">
    <source>
        <dbReference type="EMBL" id="GGI74147.1"/>
    </source>
</evidence>
<dbReference type="GO" id="GO:0006508">
    <property type="term" value="P:proteolysis"/>
    <property type="evidence" value="ECO:0007669"/>
    <property type="project" value="UniProtKB-KW"/>
</dbReference>
<keyword evidence="9 14" id="KW-0482">Metalloprotease</keyword>
<comment type="cofactor">
    <cofactor evidence="1">
        <name>Zn(2+)</name>
        <dbReference type="ChEBI" id="CHEBI:29105"/>
    </cofactor>
</comment>
<gene>
    <name evidence="13" type="ORF">GCM10009545_21340</name>
    <name evidence="14" type="ORF">GCM10011581_08920</name>
</gene>
<evidence type="ECO:0000313" key="15">
    <source>
        <dbReference type="Proteomes" id="UP000597989"/>
    </source>
</evidence>
<evidence type="ECO:0000256" key="2">
    <source>
        <dbReference type="ARBA" id="ARBA00004141"/>
    </source>
</evidence>
<evidence type="ECO:0000256" key="4">
    <source>
        <dbReference type="ARBA" id="ARBA00022670"/>
    </source>
</evidence>
<dbReference type="Gene3D" id="2.30.42.10">
    <property type="match status" value="1"/>
</dbReference>
<evidence type="ECO:0000256" key="9">
    <source>
        <dbReference type="ARBA" id="ARBA00023049"/>
    </source>
</evidence>
<dbReference type="SUPFAM" id="SSF50156">
    <property type="entry name" value="PDZ domain-like"/>
    <property type="match status" value="1"/>
</dbReference>
<dbReference type="PANTHER" id="PTHR42837:SF2">
    <property type="entry name" value="MEMBRANE METALLOPROTEASE ARASP2, CHLOROPLASTIC-RELATED"/>
    <property type="match status" value="1"/>
</dbReference>